<protein>
    <recommendedName>
        <fullName evidence="7">NAC domain-containing protein</fullName>
    </recommendedName>
</protein>
<feature type="compositionally biased region" description="Basic and acidic residues" evidence="6">
    <location>
        <begin position="249"/>
        <end position="260"/>
    </location>
</feature>
<evidence type="ECO:0000313" key="9">
    <source>
        <dbReference type="Proteomes" id="UP000479710"/>
    </source>
</evidence>
<evidence type="ECO:0000256" key="1">
    <source>
        <dbReference type="ARBA" id="ARBA00004123"/>
    </source>
</evidence>
<keyword evidence="9" id="KW-1185">Reference proteome</keyword>
<dbReference type="GO" id="GO:0005634">
    <property type="term" value="C:nucleus"/>
    <property type="evidence" value="ECO:0007669"/>
    <property type="project" value="UniProtKB-SubCell"/>
</dbReference>
<dbReference type="OrthoDB" id="597906at2759"/>
<proteinExistence type="predicted"/>
<dbReference type="PANTHER" id="PTHR31744">
    <property type="entry name" value="PROTEIN CUP-SHAPED COTYLEDON 2-RELATED"/>
    <property type="match status" value="1"/>
</dbReference>
<evidence type="ECO:0000259" key="7">
    <source>
        <dbReference type="PROSITE" id="PS51005"/>
    </source>
</evidence>
<keyword evidence="5" id="KW-0539">Nucleus</keyword>
<gene>
    <name evidence="8" type="ORF">E2562_006775</name>
</gene>
<reference evidence="8 9" key="1">
    <citation type="submission" date="2019-11" db="EMBL/GenBank/DDBJ databases">
        <title>Whole genome sequence of Oryza granulata.</title>
        <authorList>
            <person name="Li W."/>
        </authorList>
    </citation>
    <scope>NUCLEOTIDE SEQUENCE [LARGE SCALE GENOMIC DNA]</scope>
    <source>
        <strain evidence="9">cv. Menghai</strain>
        <tissue evidence="8">Leaf</tissue>
    </source>
</reference>
<keyword evidence="2" id="KW-0805">Transcription regulation</keyword>
<comment type="subcellular location">
    <subcellularLocation>
        <location evidence="1">Nucleus</location>
    </subcellularLocation>
</comment>
<dbReference type="InterPro" id="IPR036093">
    <property type="entry name" value="NAC_dom_sf"/>
</dbReference>
<evidence type="ECO:0000256" key="4">
    <source>
        <dbReference type="ARBA" id="ARBA00023163"/>
    </source>
</evidence>
<evidence type="ECO:0000256" key="6">
    <source>
        <dbReference type="SAM" id="MobiDB-lite"/>
    </source>
</evidence>
<keyword evidence="3" id="KW-0238">DNA-binding</keyword>
<dbReference type="AlphaFoldDB" id="A0A6G1C4F3"/>
<evidence type="ECO:0000256" key="2">
    <source>
        <dbReference type="ARBA" id="ARBA00023015"/>
    </source>
</evidence>
<organism evidence="8 9">
    <name type="scientific">Oryza meyeriana var. granulata</name>
    <dbReference type="NCBI Taxonomy" id="110450"/>
    <lineage>
        <taxon>Eukaryota</taxon>
        <taxon>Viridiplantae</taxon>
        <taxon>Streptophyta</taxon>
        <taxon>Embryophyta</taxon>
        <taxon>Tracheophyta</taxon>
        <taxon>Spermatophyta</taxon>
        <taxon>Magnoliopsida</taxon>
        <taxon>Liliopsida</taxon>
        <taxon>Poales</taxon>
        <taxon>Poaceae</taxon>
        <taxon>BOP clade</taxon>
        <taxon>Oryzoideae</taxon>
        <taxon>Oryzeae</taxon>
        <taxon>Oryzinae</taxon>
        <taxon>Oryza</taxon>
        <taxon>Oryza meyeriana</taxon>
    </lineage>
</organism>
<feature type="region of interest" description="Disordered" evidence="6">
    <location>
        <begin position="235"/>
        <end position="260"/>
    </location>
</feature>
<dbReference type="SUPFAM" id="SSF101941">
    <property type="entry name" value="NAC domain"/>
    <property type="match status" value="1"/>
</dbReference>
<dbReference type="Pfam" id="PF02365">
    <property type="entry name" value="NAM"/>
    <property type="match status" value="1"/>
</dbReference>
<dbReference type="Proteomes" id="UP000479710">
    <property type="component" value="Unassembled WGS sequence"/>
</dbReference>
<accession>A0A6G1C4F3</accession>
<evidence type="ECO:0000313" key="8">
    <source>
        <dbReference type="EMBL" id="KAF0895060.1"/>
    </source>
</evidence>
<keyword evidence="4" id="KW-0804">Transcription</keyword>
<dbReference type="GO" id="GO:0003677">
    <property type="term" value="F:DNA binding"/>
    <property type="evidence" value="ECO:0007669"/>
    <property type="project" value="UniProtKB-KW"/>
</dbReference>
<name>A0A6G1C4F3_9ORYZ</name>
<dbReference type="GO" id="GO:0006355">
    <property type="term" value="P:regulation of DNA-templated transcription"/>
    <property type="evidence" value="ECO:0007669"/>
    <property type="project" value="InterPro"/>
</dbReference>
<comment type="caution">
    <text evidence="8">The sequence shown here is derived from an EMBL/GenBank/DDBJ whole genome shotgun (WGS) entry which is preliminary data.</text>
</comment>
<dbReference type="Gene3D" id="2.170.150.80">
    <property type="entry name" value="NAC domain"/>
    <property type="match status" value="1"/>
</dbReference>
<dbReference type="PROSITE" id="PS51005">
    <property type="entry name" value="NAC"/>
    <property type="match status" value="1"/>
</dbReference>
<dbReference type="InterPro" id="IPR003441">
    <property type="entry name" value="NAC-dom"/>
</dbReference>
<dbReference type="EMBL" id="SPHZ02000010">
    <property type="protein sequence ID" value="KAF0895060.1"/>
    <property type="molecule type" value="Genomic_DNA"/>
</dbReference>
<evidence type="ECO:0000256" key="3">
    <source>
        <dbReference type="ARBA" id="ARBA00023125"/>
    </source>
</evidence>
<feature type="domain" description="NAC" evidence="7">
    <location>
        <begin position="1"/>
        <end position="184"/>
    </location>
</feature>
<sequence>MAGDGLCIPLVHGSTMRLPAGCVFRPTEGELVFHYLYRPLAERENGKYLFTRKEIKYPGSRRSNRVTGNGFWRSAGSEKPVYYHPGGGSDRVLVGMRHTLTFHYGSSRTAERTKWGMKEFRLAGFGLLPCPVMRRATVDSSKPPFTSRNDGVSAVVRYVLAPAHLVKTVVEPDGSWLICCIYKKRQCAPHVIVPPAIGNAGEIIINPANVHARVVDFLRQAPHLDPSSPCSCIMGPTLEEGSDESAGGSDEKDQKGNGTL</sequence>
<evidence type="ECO:0000256" key="5">
    <source>
        <dbReference type="ARBA" id="ARBA00023242"/>
    </source>
</evidence>